<keyword evidence="1" id="KW-0472">Membrane</keyword>
<dbReference type="AlphaFoldDB" id="A0A6C0LCA6"/>
<feature type="transmembrane region" description="Helical" evidence="1">
    <location>
        <begin position="29"/>
        <end position="45"/>
    </location>
</feature>
<evidence type="ECO:0000313" key="2">
    <source>
        <dbReference type="EMBL" id="QHU27960.1"/>
    </source>
</evidence>
<feature type="transmembrane region" description="Helical" evidence="1">
    <location>
        <begin position="119"/>
        <end position="139"/>
    </location>
</feature>
<evidence type="ECO:0000256" key="1">
    <source>
        <dbReference type="SAM" id="Phobius"/>
    </source>
</evidence>
<sequence>MNIYMLIVTLIILTSFLIAVYLGKYYASIPALVVFITSVYFWSNPEDKTRMYIDIIAVQIGMYFSIFYAYSYMDSKKFRTYISILAAGLIYYLFAILIWNLNPYITEENAGFYKTITLMLHSMGTLIANYSNVFMYLTVL</sequence>
<protein>
    <submittedName>
        <fullName evidence="2">Uncharacterized protein</fullName>
    </submittedName>
</protein>
<organism evidence="2">
    <name type="scientific">viral metagenome</name>
    <dbReference type="NCBI Taxonomy" id="1070528"/>
    <lineage>
        <taxon>unclassified sequences</taxon>
        <taxon>metagenomes</taxon>
        <taxon>organismal metagenomes</taxon>
    </lineage>
</organism>
<name>A0A6C0LCA6_9ZZZZ</name>
<feature type="transmembrane region" description="Helical" evidence="1">
    <location>
        <begin position="51"/>
        <end position="70"/>
    </location>
</feature>
<feature type="transmembrane region" description="Helical" evidence="1">
    <location>
        <begin position="82"/>
        <end position="99"/>
    </location>
</feature>
<feature type="transmembrane region" description="Helical" evidence="1">
    <location>
        <begin position="6"/>
        <end position="22"/>
    </location>
</feature>
<reference evidence="2" key="1">
    <citation type="journal article" date="2020" name="Nature">
        <title>Giant virus diversity and host interactions through global metagenomics.</title>
        <authorList>
            <person name="Schulz F."/>
            <person name="Roux S."/>
            <person name="Paez-Espino D."/>
            <person name="Jungbluth S."/>
            <person name="Walsh D.A."/>
            <person name="Denef V.J."/>
            <person name="McMahon K.D."/>
            <person name="Konstantinidis K.T."/>
            <person name="Eloe-Fadrosh E.A."/>
            <person name="Kyrpides N.C."/>
            <person name="Woyke T."/>
        </authorList>
    </citation>
    <scope>NUCLEOTIDE SEQUENCE</scope>
    <source>
        <strain evidence="2">GVMAG-M-3300027769-26</strain>
    </source>
</reference>
<keyword evidence="1" id="KW-0812">Transmembrane</keyword>
<proteinExistence type="predicted"/>
<accession>A0A6C0LCA6</accession>
<dbReference type="EMBL" id="MN740466">
    <property type="protein sequence ID" value="QHU27960.1"/>
    <property type="molecule type" value="Genomic_DNA"/>
</dbReference>
<keyword evidence="1" id="KW-1133">Transmembrane helix</keyword>